<organism evidence="2 3">
    <name type="scientific">Patagioenas fasciata monilis</name>
    <dbReference type="NCBI Taxonomy" id="372326"/>
    <lineage>
        <taxon>Eukaryota</taxon>
        <taxon>Metazoa</taxon>
        <taxon>Chordata</taxon>
        <taxon>Craniata</taxon>
        <taxon>Vertebrata</taxon>
        <taxon>Euteleostomi</taxon>
        <taxon>Archelosauria</taxon>
        <taxon>Archosauria</taxon>
        <taxon>Dinosauria</taxon>
        <taxon>Saurischia</taxon>
        <taxon>Theropoda</taxon>
        <taxon>Coelurosauria</taxon>
        <taxon>Aves</taxon>
        <taxon>Neognathae</taxon>
        <taxon>Neoaves</taxon>
        <taxon>Columbimorphae</taxon>
        <taxon>Columbiformes</taxon>
        <taxon>Columbidae</taxon>
        <taxon>Patagioenas</taxon>
    </lineage>
</organism>
<dbReference type="Proteomes" id="UP000190648">
    <property type="component" value="Unassembled WGS sequence"/>
</dbReference>
<feature type="region of interest" description="Disordered" evidence="1">
    <location>
        <begin position="1"/>
        <end position="24"/>
    </location>
</feature>
<reference evidence="2 3" key="1">
    <citation type="submission" date="2016-02" db="EMBL/GenBank/DDBJ databases">
        <title>Band-tailed pigeon sequencing and assembly.</title>
        <authorList>
            <person name="Soares A.E."/>
            <person name="Novak B.J."/>
            <person name="Rice E.S."/>
            <person name="O'Connell B."/>
            <person name="Chang D."/>
            <person name="Weber S."/>
            <person name="Shapiro B."/>
        </authorList>
    </citation>
    <scope>NUCLEOTIDE SEQUENCE [LARGE SCALE GENOMIC DNA]</scope>
    <source>
        <strain evidence="2">BTP2013</strain>
        <tissue evidence="2">Blood</tissue>
    </source>
</reference>
<evidence type="ECO:0000256" key="1">
    <source>
        <dbReference type="SAM" id="MobiDB-lite"/>
    </source>
</evidence>
<dbReference type="AlphaFoldDB" id="A0A1V4KMW8"/>
<gene>
    <name evidence="2" type="ORF">AV530_013917</name>
</gene>
<feature type="compositionally biased region" description="Basic and acidic residues" evidence="1">
    <location>
        <begin position="1"/>
        <end position="12"/>
    </location>
</feature>
<accession>A0A1V4KMW8</accession>
<evidence type="ECO:0000313" key="2">
    <source>
        <dbReference type="EMBL" id="OPJ85806.1"/>
    </source>
</evidence>
<protein>
    <submittedName>
        <fullName evidence="2">Uncharacterized protein</fullName>
    </submittedName>
</protein>
<dbReference type="EMBL" id="LSYS01002736">
    <property type="protein sequence ID" value="OPJ85806.1"/>
    <property type="molecule type" value="Genomic_DNA"/>
</dbReference>
<sequence length="70" mass="7812">MGGAQTEHHRDVSPSVMKRAAAAGRVPRRCQYLFTFEKTEGPRDVLRFDQDFVSASLRLSFSLESGAILL</sequence>
<evidence type="ECO:0000313" key="3">
    <source>
        <dbReference type="Proteomes" id="UP000190648"/>
    </source>
</evidence>
<keyword evidence="3" id="KW-1185">Reference proteome</keyword>
<proteinExistence type="predicted"/>
<name>A0A1V4KMW8_PATFA</name>
<comment type="caution">
    <text evidence="2">The sequence shown here is derived from an EMBL/GenBank/DDBJ whole genome shotgun (WGS) entry which is preliminary data.</text>
</comment>